<name>A0A9W4XU22_9PLEO</name>
<evidence type="ECO:0000313" key="1">
    <source>
        <dbReference type="EMBL" id="CAI6332857.1"/>
    </source>
</evidence>
<dbReference type="Proteomes" id="UP001152607">
    <property type="component" value="Unassembled WGS sequence"/>
</dbReference>
<sequence>MHSSNTAYTQKFPHIILNVCDMRKLHGISPFARYDTLPYATPILGSNSPVFRIGIACRSTLFPLEKSP</sequence>
<reference evidence="1" key="1">
    <citation type="submission" date="2023-01" db="EMBL/GenBank/DDBJ databases">
        <authorList>
            <person name="Van Ghelder C."/>
            <person name="Rancurel C."/>
        </authorList>
    </citation>
    <scope>NUCLEOTIDE SEQUENCE</scope>
    <source>
        <strain evidence="1">CNCM I-4278</strain>
    </source>
</reference>
<dbReference type="AlphaFoldDB" id="A0A9W4XU22"/>
<dbReference type="EMBL" id="CAOQHR010000003">
    <property type="protein sequence ID" value="CAI6332857.1"/>
    <property type="molecule type" value="Genomic_DNA"/>
</dbReference>
<accession>A0A9W4XU22</accession>
<protein>
    <submittedName>
        <fullName evidence="1">Uncharacterized protein</fullName>
    </submittedName>
</protein>
<comment type="caution">
    <text evidence="1">The sequence shown here is derived from an EMBL/GenBank/DDBJ whole genome shotgun (WGS) entry which is preliminary data.</text>
</comment>
<organism evidence="1 2">
    <name type="scientific">Periconia digitata</name>
    <dbReference type="NCBI Taxonomy" id="1303443"/>
    <lineage>
        <taxon>Eukaryota</taxon>
        <taxon>Fungi</taxon>
        <taxon>Dikarya</taxon>
        <taxon>Ascomycota</taxon>
        <taxon>Pezizomycotina</taxon>
        <taxon>Dothideomycetes</taxon>
        <taxon>Pleosporomycetidae</taxon>
        <taxon>Pleosporales</taxon>
        <taxon>Massarineae</taxon>
        <taxon>Periconiaceae</taxon>
        <taxon>Periconia</taxon>
    </lineage>
</organism>
<evidence type="ECO:0000313" key="2">
    <source>
        <dbReference type="Proteomes" id="UP001152607"/>
    </source>
</evidence>
<gene>
    <name evidence="1" type="ORF">PDIGIT_LOCUS5890</name>
</gene>
<proteinExistence type="predicted"/>
<keyword evidence="2" id="KW-1185">Reference proteome</keyword>